<evidence type="ECO:0000313" key="5">
    <source>
        <dbReference type="Proteomes" id="UP000236621"/>
    </source>
</evidence>
<dbReference type="GO" id="GO:0005739">
    <property type="term" value="C:mitochondrion"/>
    <property type="evidence" value="ECO:0007669"/>
    <property type="project" value="TreeGrafter"/>
</dbReference>
<dbReference type="FunFam" id="3.40.50.1820:FF:000039">
    <property type="entry name" value="Esterase ybfF"/>
    <property type="match status" value="1"/>
</dbReference>
<evidence type="ECO:0000256" key="1">
    <source>
        <dbReference type="ARBA" id="ARBA00008645"/>
    </source>
</evidence>
<dbReference type="OrthoDB" id="8119704at2759"/>
<comment type="similarity">
    <text evidence="1">Belongs to the AB hydrolase superfamily.</text>
</comment>
<proteinExistence type="inferred from homology"/>
<sequence>MGNSSLLRLGPCLCQRSWDRSSPRSLVHSPARAISHKAHLEPVRPLVYDLHAPARPRTDEKQAPVVFLHGLFGSKKNNRGISKALARDLGRYVYALDLRNHGESPHDERHDYPAMAEDVSAFIQDHGLRDTTIIGHSMYAPLMPGHRRDRGAKIAMTLALRSPEMVANLVAVDNAPVDVALNKDFAQYIRGMQKIQDSNVSRQVEADQILRDFEESPPIRQFLLGNLYRPDGGNTQKFRIPLGILARSLGNLGDFPYKNPGEKRFGKPALFVRGTTSNYVANDMLPAIGQFFPRFRLADVDAGHWLISEQPEAFRQAVVDFLEDVE</sequence>
<dbReference type="PANTHER" id="PTHR46118">
    <property type="entry name" value="PROTEIN ABHD11"/>
    <property type="match status" value="1"/>
</dbReference>
<evidence type="ECO:0000259" key="3">
    <source>
        <dbReference type="Pfam" id="PF00561"/>
    </source>
</evidence>
<reference evidence="4 5" key="1">
    <citation type="submission" date="2017-08" db="EMBL/GenBank/DDBJ databases">
        <title>Harnessing the power of phylogenomics to disentangle the directionality and signatures of interkingdom host jumping in the parasitic fungal genus Tolypocladium.</title>
        <authorList>
            <person name="Quandt C.A."/>
            <person name="Patterson W."/>
            <person name="Spatafora J.W."/>
        </authorList>
    </citation>
    <scope>NUCLEOTIDE SEQUENCE [LARGE SCALE GENOMIC DNA]</scope>
    <source>
        <strain evidence="4 5">CBS 113982</strain>
    </source>
</reference>
<dbReference type="Gene3D" id="3.40.50.1820">
    <property type="entry name" value="alpha/beta hydrolase"/>
    <property type="match status" value="1"/>
</dbReference>
<dbReference type="PANTHER" id="PTHR46118:SF4">
    <property type="entry name" value="PROTEIN ABHD11"/>
    <property type="match status" value="1"/>
</dbReference>
<gene>
    <name evidence="4" type="ORF">TCAP_05569</name>
</gene>
<dbReference type="EMBL" id="NRSZ01000877">
    <property type="protein sequence ID" value="PNY24485.1"/>
    <property type="molecule type" value="Genomic_DNA"/>
</dbReference>
<dbReference type="Pfam" id="PF00561">
    <property type="entry name" value="Abhydrolase_1"/>
    <property type="match status" value="1"/>
</dbReference>
<organism evidence="4 5">
    <name type="scientific">Tolypocladium capitatum</name>
    <dbReference type="NCBI Taxonomy" id="45235"/>
    <lineage>
        <taxon>Eukaryota</taxon>
        <taxon>Fungi</taxon>
        <taxon>Dikarya</taxon>
        <taxon>Ascomycota</taxon>
        <taxon>Pezizomycotina</taxon>
        <taxon>Sordariomycetes</taxon>
        <taxon>Hypocreomycetidae</taxon>
        <taxon>Hypocreales</taxon>
        <taxon>Ophiocordycipitaceae</taxon>
        <taxon>Tolypocladium</taxon>
    </lineage>
</organism>
<protein>
    <submittedName>
        <fullName evidence="4">Abhydrolase domain-containing protein IMO32</fullName>
    </submittedName>
</protein>
<keyword evidence="5" id="KW-1185">Reference proteome</keyword>
<comment type="caution">
    <text evidence="4">The sequence shown here is derived from an EMBL/GenBank/DDBJ whole genome shotgun (WGS) entry which is preliminary data.</text>
</comment>
<dbReference type="STRING" id="45235.A0A2K3QAA1"/>
<dbReference type="InterPro" id="IPR029058">
    <property type="entry name" value="AB_hydrolase_fold"/>
</dbReference>
<feature type="domain" description="AB hydrolase-1" evidence="3">
    <location>
        <begin position="64"/>
        <end position="309"/>
    </location>
</feature>
<evidence type="ECO:0000313" key="4">
    <source>
        <dbReference type="EMBL" id="PNY24485.1"/>
    </source>
</evidence>
<dbReference type="SUPFAM" id="SSF53474">
    <property type="entry name" value="alpha/beta-Hydrolases"/>
    <property type="match status" value="1"/>
</dbReference>
<keyword evidence="2 4" id="KW-0378">Hydrolase</keyword>
<dbReference type="AlphaFoldDB" id="A0A2K3QAA1"/>
<dbReference type="GO" id="GO:0052689">
    <property type="term" value="F:carboxylic ester hydrolase activity"/>
    <property type="evidence" value="ECO:0007669"/>
    <property type="project" value="TreeGrafter"/>
</dbReference>
<evidence type="ECO:0000256" key="2">
    <source>
        <dbReference type="ARBA" id="ARBA00022801"/>
    </source>
</evidence>
<accession>A0A2K3QAA1</accession>
<dbReference type="Proteomes" id="UP000236621">
    <property type="component" value="Unassembled WGS sequence"/>
</dbReference>
<name>A0A2K3QAA1_9HYPO</name>
<dbReference type="InterPro" id="IPR000073">
    <property type="entry name" value="AB_hydrolase_1"/>
</dbReference>